<feature type="compositionally biased region" description="Basic and acidic residues" evidence="1">
    <location>
        <begin position="33"/>
        <end position="73"/>
    </location>
</feature>
<evidence type="ECO:0000313" key="3">
    <source>
        <dbReference type="EMBL" id="EWH09729.1"/>
    </source>
</evidence>
<feature type="compositionally biased region" description="Basic and acidic residues" evidence="1">
    <location>
        <begin position="388"/>
        <end position="397"/>
    </location>
</feature>
<dbReference type="InterPro" id="IPR021136">
    <property type="entry name" value="Flagellar_hook_control-like_C"/>
</dbReference>
<name>W7QAA2_9ALTE</name>
<feature type="compositionally biased region" description="Polar residues" evidence="1">
    <location>
        <begin position="497"/>
        <end position="546"/>
    </location>
</feature>
<feature type="compositionally biased region" description="Polar residues" evidence="1">
    <location>
        <begin position="288"/>
        <end position="305"/>
    </location>
</feature>
<feature type="compositionally biased region" description="Basic and acidic residues" evidence="1">
    <location>
        <begin position="136"/>
        <end position="150"/>
    </location>
</feature>
<feature type="compositionally biased region" description="Basic and acidic residues" evidence="1">
    <location>
        <begin position="243"/>
        <end position="259"/>
    </location>
</feature>
<dbReference type="OrthoDB" id="1792985at2"/>
<dbReference type="Pfam" id="PF02120">
    <property type="entry name" value="Flg_hook"/>
    <property type="match status" value="1"/>
</dbReference>
<dbReference type="Proteomes" id="UP000019276">
    <property type="component" value="Unassembled WGS sequence"/>
</dbReference>
<feature type="compositionally biased region" description="Polar residues" evidence="1">
    <location>
        <begin position="105"/>
        <end position="114"/>
    </location>
</feature>
<feature type="compositionally biased region" description="Basic and acidic residues" evidence="1">
    <location>
        <begin position="342"/>
        <end position="352"/>
    </location>
</feature>
<evidence type="ECO:0000256" key="1">
    <source>
        <dbReference type="SAM" id="MobiDB-lite"/>
    </source>
</evidence>
<sequence length="781" mass="84160">MQYIANIPTNIAATKPAENKRSVDSLLEPNGDSNKERDFSRYLTEENPNRSIEDRARETLKAADEDKQHRQLKDSSAAAQNNSSAATTDESVQSKKNDDHAASKKTPQSEQATHAHSKNEPELNKTAKAVNNAIGEDSKPAEATAKKEAEPTTFDLLNLLNQSSKAKNSIDASAQKKSVAKQAEQVQTQANKLASKSTETEEDDADKLTSQSKEQAQLTTKSAEQSADKKTSVDLLSKPTKHTVAEEGKQGVDAVRKNESVQANSQEQKLVGTAADKHTVKQTHKQTSENIAEQSGKVAQSTKVLQQAVDKTEQQVTKEAKTVTTPKTQDAKGKESFAQVAHDAKVTAEAEQTKTTNQDGAQQGEQNAAPQVVSSAQHGAIAAKSKAAKKEASEKTAKISAPSDKLAQVNNTAHKQVVDSKVNLAGEENISKKADKADAADKLVGASHSKSAQAPQSVSQGDEAATNAQSADLTKPAKKQTISKAESTVEKQKAENQQDGVANSVSPERQFVSEPSQPLSSEQTAAVTSANTAQQKQQSEPTATSKNHNKDKLIEQATAKEFKVAEDGKVKPEDGKLTEMPMQHHLEQAAQHAQVANQHSAESHQDSNKQQLVQQVQTKHEVQQAERAAKNQQQVVQLKEHIQLQKPESATALNDAVRFMMNGRVQAAEIRLDPPELGSMQIKISLNGDAASVSMLVQNPQAKEMLDQSVPRLREMLEQQGLELSDSHVEHQQANSGQGSGKDGQAGNGRGDSDTAEHEDSTQVVEQKIHNGHVGAVDYYA</sequence>
<protein>
    <recommendedName>
        <fullName evidence="2">Flagellar hook-length control protein-like C-terminal domain-containing protein</fullName>
    </recommendedName>
</protein>
<dbReference type="STRING" id="1328313.DS2_11373"/>
<feature type="compositionally biased region" description="Low complexity" evidence="1">
    <location>
        <begin position="172"/>
        <end position="187"/>
    </location>
</feature>
<accession>W7QAA2</accession>
<dbReference type="PANTHER" id="PTHR37533:SF2">
    <property type="entry name" value="FLAGELLAR HOOK-LENGTH CONTROL PROTEIN"/>
    <property type="match status" value="1"/>
</dbReference>
<gene>
    <name evidence="3" type="ORF">DS2_11373</name>
</gene>
<feature type="region of interest" description="Disordered" evidence="1">
    <location>
        <begin position="15"/>
        <end position="151"/>
    </location>
</feature>
<dbReference type="eggNOG" id="COG3144">
    <property type="taxonomic scope" value="Bacteria"/>
</dbReference>
<feature type="compositionally biased region" description="Low complexity" evidence="1">
    <location>
        <begin position="588"/>
        <end position="600"/>
    </location>
</feature>
<dbReference type="InterPro" id="IPR052563">
    <property type="entry name" value="FliK"/>
</dbReference>
<feature type="compositionally biased region" description="Basic and acidic residues" evidence="1">
    <location>
        <begin position="487"/>
        <end position="496"/>
    </location>
</feature>
<dbReference type="EMBL" id="ARZY01000020">
    <property type="protein sequence ID" value="EWH09729.1"/>
    <property type="molecule type" value="Genomic_DNA"/>
</dbReference>
<feature type="region of interest" description="Disordered" evidence="1">
    <location>
        <begin position="725"/>
        <end position="770"/>
    </location>
</feature>
<evidence type="ECO:0000259" key="2">
    <source>
        <dbReference type="Pfam" id="PF02120"/>
    </source>
</evidence>
<comment type="caution">
    <text evidence="3">The sequence shown here is derived from an EMBL/GenBank/DDBJ whole genome shotgun (WGS) entry which is preliminary data.</text>
</comment>
<dbReference type="InterPro" id="IPR038610">
    <property type="entry name" value="FliK-like_C_sf"/>
</dbReference>
<feature type="compositionally biased region" description="Basic and acidic residues" evidence="1">
    <location>
        <begin position="429"/>
        <end position="441"/>
    </location>
</feature>
<feature type="compositionally biased region" description="Polar residues" evidence="1">
    <location>
        <begin position="188"/>
        <end position="197"/>
    </location>
</feature>
<proteinExistence type="predicted"/>
<reference evidence="3 4" key="1">
    <citation type="journal article" date="2014" name="Genome Announc.">
        <title>Draft Genome Sequence of the Agar-Degrading Bacterium Catenovulum sp. Strain DS-2, Isolated from Intestines of Haliotis diversicolor.</title>
        <authorList>
            <person name="Shan D."/>
            <person name="Li X."/>
            <person name="Gu Z."/>
            <person name="Wei G."/>
            <person name="Gao Z."/>
            <person name="Shao Z."/>
        </authorList>
    </citation>
    <scope>NUCLEOTIDE SEQUENCE [LARGE SCALE GENOMIC DNA]</scope>
    <source>
        <strain evidence="3 4">DS-2</strain>
    </source>
</reference>
<feature type="compositionally biased region" description="Low complexity" evidence="1">
    <location>
        <begin position="75"/>
        <end position="86"/>
    </location>
</feature>
<feature type="compositionally biased region" description="Polar residues" evidence="1">
    <location>
        <begin position="448"/>
        <end position="472"/>
    </location>
</feature>
<feature type="compositionally biased region" description="Basic and acidic residues" evidence="1">
    <location>
        <begin position="548"/>
        <end position="569"/>
    </location>
</feature>
<feature type="compositionally biased region" description="Basic and acidic residues" evidence="1">
    <location>
        <begin position="751"/>
        <end position="761"/>
    </location>
</feature>
<feature type="compositionally biased region" description="Basic and acidic residues" evidence="1">
    <location>
        <begin position="310"/>
        <end position="321"/>
    </location>
</feature>
<feature type="region of interest" description="Disordered" evidence="1">
    <location>
        <begin position="165"/>
        <end position="569"/>
    </location>
</feature>
<dbReference type="AlphaFoldDB" id="W7QAA2"/>
<dbReference type="PATRIC" id="fig|1328313.3.peg.2327"/>
<dbReference type="Gene3D" id="3.30.750.140">
    <property type="match status" value="1"/>
</dbReference>
<feature type="region of interest" description="Disordered" evidence="1">
    <location>
        <begin position="587"/>
        <end position="607"/>
    </location>
</feature>
<dbReference type="RefSeq" id="WP_035014905.1">
    <property type="nucleotide sequence ID" value="NZ_ARZY01000020.1"/>
</dbReference>
<dbReference type="CDD" id="cd17470">
    <property type="entry name" value="T3SS_Flik_C"/>
    <property type="match status" value="1"/>
</dbReference>
<organism evidence="3 4">
    <name type="scientific">Catenovulum agarivorans DS-2</name>
    <dbReference type="NCBI Taxonomy" id="1328313"/>
    <lineage>
        <taxon>Bacteria</taxon>
        <taxon>Pseudomonadati</taxon>
        <taxon>Pseudomonadota</taxon>
        <taxon>Gammaproteobacteria</taxon>
        <taxon>Alteromonadales</taxon>
        <taxon>Alteromonadaceae</taxon>
        <taxon>Catenovulum</taxon>
    </lineage>
</organism>
<keyword evidence="4" id="KW-1185">Reference proteome</keyword>
<feature type="compositionally biased region" description="Polar residues" evidence="1">
    <location>
        <begin position="353"/>
        <end position="377"/>
    </location>
</feature>
<dbReference type="PANTHER" id="PTHR37533">
    <property type="entry name" value="FLAGELLAR HOOK-LENGTH CONTROL PROTEIN"/>
    <property type="match status" value="1"/>
</dbReference>
<feature type="compositionally biased region" description="Polar residues" evidence="1">
    <location>
        <begin position="208"/>
        <end position="225"/>
    </location>
</feature>
<feature type="compositionally biased region" description="Gly residues" evidence="1">
    <location>
        <begin position="738"/>
        <end position="750"/>
    </location>
</feature>
<feature type="compositionally biased region" description="Basic and acidic residues" evidence="1">
    <location>
        <begin position="92"/>
        <end position="102"/>
    </location>
</feature>
<evidence type="ECO:0000313" key="4">
    <source>
        <dbReference type="Proteomes" id="UP000019276"/>
    </source>
</evidence>
<feature type="domain" description="Flagellar hook-length control protein-like C-terminal" evidence="2">
    <location>
        <begin position="657"/>
        <end position="737"/>
    </location>
</feature>